<protein>
    <recommendedName>
        <fullName evidence="2">Cupin type-2 domain-containing protein</fullName>
    </recommendedName>
</protein>
<feature type="signal peptide" evidence="1">
    <location>
        <begin position="1"/>
        <end position="25"/>
    </location>
</feature>
<organism evidence="3 4">
    <name type="scientific">Methyloversatilis universalis (strain ATCC BAA-1314 / DSM 25237 / JCM 13912 / CCUG 52030 / FAM5)</name>
    <dbReference type="NCBI Taxonomy" id="1000565"/>
    <lineage>
        <taxon>Bacteria</taxon>
        <taxon>Pseudomonadati</taxon>
        <taxon>Pseudomonadota</taxon>
        <taxon>Betaproteobacteria</taxon>
        <taxon>Nitrosomonadales</taxon>
        <taxon>Sterolibacteriaceae</taxon>
        <taxon>Methyloversatilis</taxon>
    </lineage>
</organism>
<evidence type="ECO:0000259" key="2">
    <source>
        <dbReference type="Pfam" id="PF07883"/>
    </source>
</evidence>
<name>F5RGN8_METUF</name>
<reference evidence="3 4" key="1">
    <citation type="journal article" date="2011" name="J. Bacteriol.">
        <title>Genome sequence of Methyloversatilis universalis FAM5T, a methylotrophic representative of the order Rhodocyclales.</title>
        <authorList>
            <person name="Kittichotirat W."/>
            <person name="Good N.M."/>
            <person name="Hall R."/>
            <person name="Bringel F."/>
            <person name="Lajus A."/>
            <person name="Medigue C."/>
            <person name="Smalley N.E."/>
            <person name="Beck D."/>
            <person name="Bumgarner R."/>
            <person name="Vuilleumier S."/>
            <person name="Kalyuzhnaya M.G."/>
        </authorList>
    </citation>
    <scope>NUCLEOTIDE SEQUENCE [LARGE SCALE GENOMIC DNA]</scope>
    <source>
        <strain evidence="4">ATCC BAA-1314 / JCM 13912 / FAM5</strain>
    </source>
</reference>
<dbReference type="AlphaFoldDB" id="F5RGN8"/>
<dbReference type="InterPro" id="IPR011051">
    <property type="entry name" value="RmlC_Cupin_sf"/>
</dbReference>
<proteinExistence type="predicted"/>
<gene>
    <name evidence="3" type="ORF">METUNv1_03331</name>
</gene>
<dbReference type="InterPro" id="IPR013096">
    <property type="entry name" value="Cupin_2"/>
</dbReference>
<keyword evidence="1" id="KW-0732">Signal</keyword>
<dbReference type="STRING" id="1000565.METUNv1_03331"/>
<dbReference type="SUPFAM" id="SSF51182">
    <property type="entry name" value="RmlC-like cupins"/>
    <property type="match status" value="1"/>
</dbReference>
<evidence type="ECO:0000313" key="4">
    <source>
        <dbReference type="Proteomes" id="UP000005019"/>
    </source>
</evidence>
<sequence>MNRTPSMQAAHALMLAALCAGLAHAQQTPRLIDPAQAAWFSPPPLPALKAAWLAGSEAGAGPYLLRVRLAAGGRIPPHTHPDSRYTTVLSGTLYVGFGDAMDEAQAVAVPAGTVYEAPAGVRHWVWAKDGDVEYQESGVGPTATHLPH</sequence>
<keyword evidence="4" id="KW-1185">Reference proteome</keyword>
<feature type="domain" description="Cupin type-2" evidence="2">
    <location>
        <begin position="66"/>
        <end position="128"/>
    </location>
</feature>
<dbReference type="InterPro" id="IPR014710">
    <property type="entry name" value="RmlC-like_jellyroll"/>
</dbReference>
<comment type="caution">
    <text evidence="3">The sequence shown here is derived from an EMBL/GenBank/DDBJ whole genome shotgun (WGS) entry which is preliminary data.</text>
</comment>
<feature type="chain" id="PRO_5003331600" description="Cupin type-2 domain-containing protein" evidence="1">
    <location>
        <begin position="26"/>
        <end position="148"/>
    </location>
</feature>
<dbReference type="Proteomes" id="UP000005019">
    <property type="component" value="Unassembled WGS sequence"/>
</dbReference>
<dbReference type="EMBL" id="AFHG01000057">
    <property type="protein sequence ID" value="EGK70426.1"/>
    <property type="molecule type" value="Genomic_DNA"/>
</dbReference>
<dbReference type="Pfam" id="PF07883">
    <property type="entry name" value="Cupin_2"/>
    <property type="match status" value="1"/>
</dbReference>
<accession>F5RGN8</accession>
<dbReference type="eggNOG" id="COG1917">
    <property type="taxonomic scope" value="Bacteria"/>
</dbReference>
<dbReference type="CDD" id="cd06989">
    <property type="entry name" value="cupin_DRT102"/>
    <property type="match status" value="1"/>
</dbReference>
<evidence type="ECO:0000313" key="3">
    <source>
        <dbReference type="EMBL" id="EGK70426.1"/>
    </source>
</evidence>
<evidence type="ECO:0000256" key="1">
    <source>
        <dbReference type="SAM" id="SignalP"/>
    </source>
</evidence>
<dbReference type="Gene3D" id="2.60.120.10">
    <property type="entry name" value="Jelly Rolls"/>
    <property type="match status" value="1"/>
</dbReference>